<organism evidence="1 2">
    <name type="scientific">Brevundimonas subvibrioides</name>
    <dbReference type="NCBI Taxonomy" id="74313"/>
    <lineage>
        <taxon>Bacteria</taxon>
        <taxon>Pseudomonadati</taxon>
        <taxon>Pseudomonadota</taxon>
        <taxon>Alphaproteobacteria</taxon>
        <taxon>Caulobacterales</taxon>
        <taxon>Caulobacteraceae</taxon>
        <taxon>Brevundimonas</taxon>
    </lineage>
</organism>
<evidence type="ECO:0000313" key="2">
    <source>
        <dbReference type="Proteomes" id="UP000216147"/>
    </source>
</evidence>
<gene>
    <name evidence="1" type="ORF">B7Y86_10720</name>
</gene>
<proteinExistence type="predicted"/>
<sequence length="77" mass="8730">MADVTISLPEDLKAYLDARASEDHSEPGAYLGALLRRDQELRRFRELILEGANSPVEGEADAAWFESLRERARNRTI</sequence>
<evidence type="ECO:0008006" key="3">
    <source>
        <dbReference type="Google" id="ProtNLM"/>
    </source>
</evidence>
<evidence type="ECO:0000313" key="1">
    <source>
        <dbReference type="EMBL" id="OYX56178.1"/>
    </source>
</evidence>
<dbReference type="Proteomes" id="UP000216147">
    <property type="component" value="Unassembled WGS sequence"/>
</dbReference>
<name>A0A258HIL3_9CAUL</name>
<protein>
    <recommendedName>
        <fullName evidence="3">Type II toxin-antitoxin system ParD family antitoxin</fullName>
    </recommendedName>
</protein>
<dbReference type="EMBL" id="NCEQ01000009">
    <property type="protein sequence ID" value="OYX56178.1"/>
    <property type="molecule type" value="Genomic_DNA"/>
</dbReference>
<reference evidence="1 2" key="1">
    <citation type="submission" date="2017-03" db="EMBL/GenBank/DDBJ databases">
        <title>Lifting the veil on microbial sulfur biogeochemistry in mining wastewaters.</title>
        <authorList>
            <person name="Kantor R.S."/>
            <person name="Colenbrander Nelson T."/>
            <person name="Marshall S."/>
            <person name="Bennett D."/>
            <person name="Apte S."/>
            <person name="Camacho D."/>
            <person name="Thomas B.C."/>
            <person name="Warren L.A."/>
            <person name="Banfield J.F."/>
        </authorList>
    </citation>
    <scope>NUCLEOTIDE SEQUENCE [LARGE SCALE GENOMIC DNA]</scope>
    <source>
        <strain evidence="1">32-68-21</strain>
    </source>
</reference>
<comment type="caution">
    <text evidence="1">The sequence shown here is derived from an EMBL/GenBank/DDBJ whole genome shotgun (WGS) entry which is preliminary data.</text>
</comment>
<accession>A0A258HIL3</accession>
<dbReference type="AlphaFoldDB" id="A0A258HIL3"/>